<dbReference type="GO" id="GO:0022857">
    <property type="term" value="F:transmembrane transporter activity"/>
    <property type="evidence" value="ECO:0007669"/>
    <property type="project" value="InterPro"/>
</dbReference>
<name>A0A255G4W2_9ACTN</name>
<feature type="transmembrane region" description="Helical" evidence="6">
    <location>
        <begin position="172"/>
        <end position="192"/>
    </location>
</feature>
<dbReference type="Pfam" id="PF07690">
    <property type="entry name" value="MFS_1"/>
    <property type="match status" value="2"/>
</dbReference>
<feature type="transmembrane region" description="Helical" evidence="6">
    <location>
        <begin position="276"/>
        <end position="296"/>
    </location>
</feature>
<dbReference type="OrthoDB" id="7375466at2"/>
<keyword evidence="5 6" id="KW-0472">Membrane</keyword>
<dbReference type="PRINTS" id="PR01036">
    <property type="entry name" value="TCRTETB"/>
</dbReference>
<feature type="transmembrane region" description="Helical" evidence="6">
    <location>
        <begin position="16"/>
        <end position="39"/>
    </location>
</feature>
<dbReference type="InterPro" id="IPR020846">
    <property type="entry name" value="MFS_dom"/>
</dbReference>
<comment type="subcellular location">
    <subcellularLocation>
        <location evidence="1">Cell membrane</location>
        <topology evidence="1">Multi-pass membrane protein</topology>
    </subcellularLocation>
</comment>
<dbReference type="GO" id="GO:0005886">
    <property type="term" value="C:plasma membrane"/>
    <property type="evidence" value="ECO:0007669"/>
    <property type="project" value="UniProtKB-SubCell"/>
</dbReference>
<feature type="transmembrane region" description="Helical" evidence="6">
    <location>
        <begin position="83"/>
        <end position="102"/>
    </location>
</feature>
<keyword evidence="9" id="KW-1185">Reference proteome</keyword>
<dbReference type="InterPro" id="IPR011701">
    <property type="entry name" value="MFS"/>
</dbReference>
<feature type="transmembrane region" description="Helical" evidence="6">
    <location>
        <begin position="302"/>
        <end position="321"/>
    </location>
</feature>
<reference evidence="8 9" key="1">
    <citation type="submission" date="2017-07" db="EMBL/GenBank/DDBJ databases">
        <title>Draft whole genome sequences of clinical Proprionibacteriaceae strains.</title>
        <authorList>
            <person name="Bernier A.-M."/>
            <person name="Bernard K."/>
            <person name="Domingo M.-C."/>
        </authorList>
    </citation>
    <scope>NUCLEOTIDE SEQUENCE [LARGE SCALE GENOMIC DNA]</scope>
    <source>
        <strain evidence="8 9">NML 030167</strain>
    </source>
</reference>
<evidence type="ECO:0000256" key="1">
    <source>
        <dbReference type="ARBA" id="ARBA00004651"/>
    </source>
</evidence>
<evidence type="ECO:0000256" key="5">
    <source>
        <dbReference type="ARBA" id="ARBA00023136"/>
    </source>
</evidence>
<dbReference type="InterPro" id="IPR036259">
    <property type="entry name" value="MFS_trans_sf"/>
</dbReference>
<keyword evidence="4 6" id="KW-1133">Transmembrane helix</keyword>
<dbReference type="AlphaFoldDB" id="A0A255G4W2"/>
<feature type="domain" description="Major facilitator superfamily (MFS) profile" evidence="7">
    <location>
        <begin position="17"/>
        <end position="393"/>
    </location>
</feature>
<feature type="transmembrane region" description="Helical" evidence="6">
    <location>
        <begin position="145"/>
        <end position="166"/>
    </location>
</feature>
<dbReference type="PROSITE" id="PS50850">
    <property type="entry name" value="MFS"/>
    <property type="match status" value="1"/>
</dbReference>
<feature type="transmembrane region" description="Helical" evidence="6">
    <location>
        <begin position="208"/>
        <end position="229"/>
    </location>
</feature>
<dbReference type="RefSeq" id="WP_094406291.1">
    <property type="nucleotide sequence ID" value="NZ_NMVO01000016.1"/>
</dbReference>
<dbReference type="SUPFAM" id="SSF103473">
    <property type="entry name" value="MFS general substrate transporter"/>
    <property type="match status" value="1"/>
</dbReference>
<dbReference type="PANTHER" id="PTHR42718">
    <property type="entry name" value="MAJOR FACILITATOR SUPERFAMILY MULTIDRUG TRANSPORTER MFSC"/>
    <property type="match status" value="1"/>
</dbReference>
<evidence type="ECO:0000256" key="4">
    <source>
        <dbReference type="ARBA" id="ARBA00022989"/>
    </source>
</evidence>
<evidence type="ECO:0000256" key="3">
    <source>
        <dbReference type="ARBA" id="ARBA00022692"/>
    </source>
</evidence>
<protein>
    <recommendedName>
        <fullName evidence="7">Major facilitator superfamily (MFS) profile domain-containing protein</fullName>
    </recommendedName>
</protein>
<feature type="transmembrane region" description="Helical" evidence="6">
    <location>
        <begin position="341"/>
        <end position="359"/>
    </location>
</feature>
<dbReference type="Proteomes" id="UP000215896">
    <property type="component" value="Unassembled WGS sequence"/>
</dbReference>
<keyword evidence="3 6" id="KW-0812">Transmembrane</keyword>
<evidence type="ECO:0000313" key="8">
    <source>
        <dbReference type="EMBL" id="OYO10601.1"/>
    </source>
</evidence>
<comment type="caution">
    <text evidence="8">The sequence shown here is derived from an EMBL/GenBank/DDBJ whole genome shotgun (WGS) entry which is preliminary data.</text>
</comment>
<gene>
    <name evidence="8" type="ORF">CGZ94_16490</name>
</gene>
<evidence type="ECO:0000256" key="6">
    <source>
        <dbReference type="SAM" id="Phobius"/>
    </source>
</evidence>
<dbReference type="Gene3D" id="1.20.1250.20">
    <property type="entry name" value="MFS general substrate transporter like domains"/>
    <property type="match status" value="2"/>
</dbReference>
<dbReference type="CDD" id="cd17321">
    <property type="entry name" value="MFS_MMR_MDR_like"/>
    <property type="match status" value="1"/>
</dbReference>
<dbReference type="EMBL" id="NMVO01000016">
    <property type="protein sequence ID" value="OYO10601.1"/>
    <property type="molecule type" value="Genomic_DNA"/>
</dbReference>
<feature type="transmembrane region" description="Helical" evidence="6">
    <location>
        <begin position="371"/>
        <end position="389"/>
    </location>
</feature>
<feature type="transmembrane region" description="Helical" evidence="6">
    <location>
        <begin position="249"/>
        <end position="269"/>
    </location>
</feature>
<feature type="transmembrane region" description="Helical" evidence="6">
    <location>
        <begin position="108"/>
        <end position="133"/>
    </location>
</feature>
<keyword evidence="2" id="KW-0813">Transport</keyword>
<evidence type="ECO:0000259" key="7">
    <source>
        <dbReference type="PROSITE" id="PS50850"/>
    </source>
</evidence>
<sequence>MSFLPRTTPAPTRNRYLLTVLCIPMFLVLLDVLAMNVAMPTLGTRFGVPTTAWPQLVDAYTVPLAVGLLPAGALVDRVGPRRTLLVGLAGFLAASALGGLGWDWASVLIARAVQGAAAALMLPAGLAALTAAWPDPAARARALGIWSAVSAVATALGPAVGGLLVQALSWRAVFWINVPLVLTALVGTAALVRDHHPESSSGARPSRLRCLIASVVTAAIMTSGANGSLQVLTVHLQRDLRLNAGTAGLVLLIATIPFALLGPVSGVLVTRIGRRVTAALGFGLGAIGYVCLGRIGSGVISTLPALLGIGFGLGLMTSAIVGESMAAWPTRPGLAAGWNNALRQAGTSVGVALGGVLSASWSGSALLQRSGLLAGGWWGLGAILVLVGFQREGQ</sequence>
<proteinExistence type="predicted"/>
<dbReference type="PANTHER" id="PTHR42718:SF9">
    <property type="entry name" value="MAJOR FACILITATOR SUPERFAMILY MULTIDRUG TRANSPORTER MFSC"/>
    <property type="match status" value="1"/>
</dbReference>
<feature type="transmembrane region" description="Helical" evidence="6">
    <location>
        <begin position="59"/>
        <end position="76"/>
    </location>
</feature>
<evidence type="ECO:0000256" key="2">
    <source>
        <dbReference type="ARBA" id="ARBA00022448"/>
    </source>
</evidence>
<evidence type="ECO:0000313" key="9">
    <source>
        <dbReference type="Proteomes" id="UP000215896"/>
    </source>
</evidence>
<organism evidence="8 9">
    <name type="scientific">Enemella evansiae</name>
    <dbReference type="NCBI Taxonomy" id="2016499"/>
    <lineage>
        <taxon>Bacteria</taxon>
        <taxon>Bacillati</taxon>
        <taxon>Actinomycetota</taxon>
        <taxon>Actinomycetes</taxon>
        <taxon>Propionibacteriales</taxon>
        <taxon>Propionibacteriaceae</taxon>
        <taxon>Enemella</taxon>
    </lineage>
</organism>
<accession>A0A255G4W2</accession>